<dbReference type="AlphaFoldDB" id="A0A379FYD1"/>
<dbReference type="EMBL" id="UGUA01000001">
    <property type="protein sequence ID" value="SUC33715.1"/>
    <property type="molecule type" value="Genomic_DNA"/>
</dbReference>
<gene>
    <name evidence="2" type="ORF">NCTC12026_00036</name>
</gene>
<evidence type="ECO:0000256" key="1">
    <source>
        <dbReference type="SAM" id="Coils"/>
    </source>
</evidence>
<keyword evidence="1" id="KW-0175">Coiled coil</keyword>
<reference evidence="2 3" key="1">
    <citation type="submission" date="2018-06" db="EMBL/GenBank/DDBJ databases">
        <authorList>
            <consortium name="Pathogen Informatics"/>
            <person name="Doyle S."/>
        </authorList>
    </citation>
    <scope>NUCLEOTIDE SEQUENCE [LARGE SCALE GENOMIC DNA]</scope>
    <source>
        <strain evidence="2 3">NCTC12026</strain>
    </source>
</reference>
<dbReference type="Proteomes" id="UP000255129">
    <property type="component" value="Unassembled WGS sequence"/>
</dbReference>
<dbReference type="OrthoDB" id="9962338at2"/>
<sequence>MSENVLKPYAEMTDEEKLERYNALSKAASKAVKSSINLDDDERKIKTEVKEASEKVNELSKKLGSGESHDREAYDVAMKELNSANKRLGKFLDNYEDKRDGTGAHLKALQDFIGEMIGEIYDEQPL</sequence>
<name>A0A379FYD1_9GAMM</name>
<dbReference type="Gene3D" id="1.20.120.330">
    <property type="entry name" value="Nucleotidyltransferases domain 2"/>
    <property type="match status" value="1"/>
</dbReference>
<organism evidence="2 3">
    <name type="scientific">Providencia rustigianii</name>
    <dbReference type="NCBI Taxonomy" id="158850"/>
    <lineage>
        <taxon>Bacteria</taxon>
        <taxon>Pseudomonadati</taxon>
        <taxon>Pseudomonadota</taxon>
        <taxon>Gammaproteobacteria</taxon>
        <taxon>Enterobacterales</taxon>
        <taxon>Morganellaceae</taxon>
        <taxon>Providencia</taxon>
    </lineage>
</organism>
<feature type="coiled-coil region" evidence="1">
    <location>
        <begin position="42"/>
        <end position="98"/>
    </location>
</feature>
<proteinExistence type="predicted"/>
<dbReference type="GeneID" id="89492327"/>
<evidence type="ECO:0000313" key="3">
    <source>
        <dbReference type="Proteomes" id="UP000255129"/>
    </source>
</evidence>
<accession>A0A379FYD1</accession>
<dbReference type="RefSeq" id="WP_011039788.1">
    <property type="nucleotide sequence ID" value="NZ_UGUA01000001.1"/>
</dbReference>
<evidence type="ECO:0000313" key="2">
    <source>
        <dbReference type="EMBL" id="SUC33715.1"/>
    </source>
</evidence>
<protein>
    <submittedName>
        <fullName evidence="2">Uncharacterized protein</fullName>
    </submittedName>
</protein>